<dbReference type="CDD" id="cd03031">
    <property type="entry name" value="GRX_GRX_like"/>
    <property type="match status" value="1"/>
</dbReference>
<feature type="region of interest" description="Disordered" evidence="1">
    <location>
        <begin position="90"/>
        <end position="120"/>
    </location>
</feature>
<accession>A0A5N6R2G3</accession>
<dbReference type="InterPro" id="IPR002109">
    <property type="entry name" value="Glutaredoxin"/>
</dbReference>
<dbReference type="AlphaFoldDB" id="A0A5N6R2G3"/>
<dbReference type="InterPro" id="IPR036249">
    <property type="entry name" value="Thioredoxin-like_sf"/>
</dbReference>
<reference evidence="3 4" key="1">
    <citation type="submission" date="2019-06" db="EMBL/GenBank/DDBJ databases">
        <title>A chromosomal-level reference genome of Carpinus fangiana (Coryloideae, Betulaceae).</title>
        <authorList>
            <person name="Yang X."/>
            <person name="Wang Z."/>
            <person name="Zhang L."/>
            <person name="Hao G."/>
            <person name="Liu J."/>
            <person name="Yang Y."/>
        </authorList>
    </citation>
    <scope>NUCLEOTIDE SEQUENCE [LARGE SCALE GENOMIC DNA]</scope>
    <source>
        <strain evidence="3">Cfa_2016G</strain>
        <tissue evidence="3">Leaf</tissue>
    </source>
</reference>
<name>A0A5N6R2G3_9ROSI</name>
<keyword evidence="4" id="KW-1185">Reference proteome</keyword>
<feature type="compositionally biased region" description="Polar residues" evidence="1">
    <location>
        <begin position="141"/>
        <end position="157"/>
    </location>
</feature>
<evidence type="ECO:0000256" key="1">
    <source>
        <dbReference type="SAM" id="MobiDB-lite"/>
    </source>
</evidence>
<evidence type="ECO:0000313" key="3">
    <source>
        <dbReference type="EMBL" id="KAE8055119.1"/>
    </source>
</evidence>
<feature type="region of interest" description="Disordered" evidence="1">
    <location>
        <begin position="141"/>
        <end position="184"/>
    </location>
</feature>
<sequence>MGCASSTPVKATVDLAYRPAPASFAVFDINAIEEPWLVVNHAPLEHHEKPSHVPAPILEKLSTFEADVPHTWDEVSKALQLDDLKKPKSLVTSVKPETEPLRTPAHDSTPPAKNAPRKSASFHTLDELDAKLSSKKATVIATSAKSETKPLSSNPVNNAPRKSLSFHAPELNRTESNRTVSEDFKPKPLRENIFIVKDRMERQKGEPKKDPLSEFPARCPPDGGADTVVLYTTSLQGVRRTHEDCTRARAVMELHGVVFEERDVSLHGKYLSELRELLNDESLNLPRVFVKGRYIGGVEELVDLNESGRLGRILGLARVERGVIMQACEGCGGKRFVPCLECGGSCKLVKSGLDKERCGQCNENGLVHCPACKGFSRGNSIN</sequence>
<protein>
    <recommendedName>
        <fullName evidence="2">Glutaredoxin domain-containing protein</fullName>
    </recommendedName>
</protein>
<dbReference type="PANTHER" id="PTHR45669">
    <property type="entry name" value="GLUTAREDOXIN DOMAIN-CONTAINING CYSTEINE-RICH PROTEIN CG12206-RELATED"/>
    <property type="match status" value="1"/>
</dbReference>
<dbReference type="PANTHER" id="PTHR45669:SF7">
    <property type="entry name" value="F1N19.7"/>
    <property type="match status" value="1"/>
</dbReference>
<dbReference type="Pfam" id="PF23733">
    <property type="entry name" value="GRXCR1-2_C"/>
    <property type="match status" value="1"/>
</dbReference>
<dbReference type="SUPFAM" id="SSF52833">
    <property type="entry name" value="Thioredoxin-like"/>
    <property type="match status" value="1"/>
</dbReference>
<dbReference type="Proteomes" id="UP000327013">
    <property type="component" value="Chromosome 5"/>
</dbReference>
<evidence type="ECO:0000259" key="2">
    <source>
        <dbReference type="Pfam" id="PF00462"/>
    </source>
</evidence>
<organism evidence="3 4">
    <name type="scientific">Carpinus fangiana</name>
    <dbReference type="NCBI Taxonomy" id="176857"/>
    <lineage>
        <taxon>Eukaryota</taxon>
        <taxon>Viridiplantae</taxon>
        <taxon>Streptophyta</taxon>
        <taxon>Embryophyta</taxon>
        <taxon>Tracheophyta</taxon>
        <taxon>Spermatophyta</taxon>
        <taxon>Magnoliopsida</taxon>
        <taxon>eudicotyledons</taxon>
        <taxon>Gunneridae</taxon>
        <taxon>Pentapetalae</taxon>
        <taxon>rosids</taxon>
        <taxon>fabids</taxon>
        <taxon>Fagales</taxon>
        <taxon>Betulaceae</taxon>
        <taxon>Carpinus</taxon>
    </lineage>
</organism>
<feature type="compositionally biased region" description="Basic and acidic residues" evidence="1">
    <location>
        <begin position="170"/>
        <end position="184"/>
    </location>
</feature>
<dbReference type="Pfam" id="PF00462">
    <property type="entry name" value="Glutaredoxin"/>
    <property type="match status" value="1"/>
</dbReference>
<feature type="domain" description="Glutaredoxin" evidence="2">
    <location>
        <begin position="228"/>
        <end position="295"/>
    </location>
</feature>
<dbReference type="OrthoDB" id="423313at2759"/>
<proteinExistence type="predicted"/>
<dbReference type="EMBL" id="CM017325">
    <property type="protein sequence ID" value="KAE8055119.1"/>
    <property type="molecule type" value="Genomic_DNA"/>
</dbReference>
<gene>
    <name evidence="3" type="ORF">FH972_011980</name>
</gene>
<evidence type="ECO:0000313" key="4">
    <source>
        <dbReference type="Proteomes" id="UP000327013"/>
    </source>
</evidence>
<dbReference type="Gene3D" id="3.40.30.10">
    <property type="entry name" value="Glutaredoxin"/>
    <property type="match status" value="1"/>
</dbReference>
<dbReference type="PROSITE" id="PS51354">
    <property type="entry name" value="GLUTAREDOXIN_2"/>
    <property type="match status" value="1"/>
</dbReference>